<feature type="transmembrane region" description="Helical" evidence="1">
    <location>
        <begin position="40"/>
        <end position="66"/>
    </location>
</feature>
<sequence length="236" mass="28162">MNKKCITTVFTFLFFYVTVALVYAKSGHMYHKNLITFSSYLVSFFSGDFYFLHAYAIIIPFVYLVYLPQMMAPQTSCFVCRYQTRYQYFRCQYQTVLCFTLLFAALHILSGGIYLFTQIGFRYLNFFPIFYIFFFQWIADFLYCMGIFCIQQILNNYIPTLYASLGVCLLCCTQIFLYKISNSYFLPLRNCLVAIHYMAHHQSVIVCFYDLLRLTFLALLLYLVYLQTNKKKEFYE</sequence>
<protein>
    <submittedName>
        <fullName evidence="2">Uncharacterized protein</fullName>
    </submittedName>
</protein>
<feature type="transmembrane region" description="Helical" evidence="1">
    <location>
        <begin position="95"/>
        <end position="117"/>
    </location>
</feature>
<evidence type="ECO:0000313" key="3">
    <source>
        <dbReference type="Proteomes" id="UP000049979"/>
    </source>
</evidence>
<dbReference type="Proteomes" id="UP000049979">
    <property type="component" value="Unassembled WGS sequence"/>
</dbReference>
<reference evidence="3" key="1">
    <citation type="submission" date="2015-05" db="EMBL/GenBank/DDBJ databases">
        <authorList>
            <consortium name="Pathogen Informatics"/>
        </authorList>
    </citation>
    <scope>NUCLEOTIDE SEQUENCE [LARGE SCALE GENOMIC DNA]</scope>
    <source>
        <strain evidence="3">M72</strain>
    </source>
</reference>
<evidence type="ECO:0000313" key="2">
    <source>
        <dbReference type="EMBL" id="CRL36601.1"/>
    </source>
</evidence>
<dbReference type="AlphaFoldDB" id="A0A0M6WJP3"/>
<proteinExistence type="predicted"/>
<accession>A0A0M6WJP3</accession>
<organism evidence="2 3">
    <name type="scientific">Roseburia faecis</name>
    <dbReference type="NCBI Taxonomy" id="301302"/>
    <lineage>
        <taxon>Bacteria</taxon>
        <taxon>Bacillati</taxon>
        <taxon>Bacillota</taxon>
        <taxon>Clostridia</taxon>
        <taxon>Lachnospirales</taxon>
        <taxon>Lachnospiraceae</taxon>
        <taxon>Roseburia</taxon>
    </lineage>
</organism>
<keyword evidence="1" id="KW-0812">Transmembrane</keyword>
<feature type="transmembrane region" description="Helical" evidence="1">
    <location>
        <begin position="129"/>
        <end position="150"/>
    </location>
</feature>
<keyword evidence="3" id="KW-1185">Reference proteome</keyword>
<feature type="transmembrane region" description="Helical" evidence="1">
    <location>
        <begin position="201"/>
        <end position="225"/>
    </location>
</feature>
<keyword evidence="1" id="KW-1133">Transmembrane helix</keyword>
<gene>
    <name evidence="2" type="ORF">M72_26661</name>
</gene>
<evidence type="ECO:0000256" key="1">
    <source>
        <dbReference type="SAM" id="Phobius"/>
    </source>
</evidence>
<keyword evidence="1" id="KW-0472">Membrane</keyword>
<name>A0A0M6WJP3_9FIRM</name>
<feature type="transmembrane region" description="Helical" evidence="1">
    <location>
        <begin position="162"/>
        <end position="181"/>
    </location>
</feature>
<dbReference type="EMBL" id="CVRR01000013">
    <property type="protein sequence ID" value="CRL36601.1"/>
    <property type="molecule type" value="Genomic_DNA"/>
</dbReference>